<gene>
    <name evidence="4" type="primary">LOC104957427</name>
</gene>
<dbReference type="SUPFAM" id="SSF52075">
    <property type="entry name" value="Outer arm dynein light chain 1"/>
    <property type="match status" value="1"/>
</dbReference>
<dbReference type="Pfam" id="PF13855">
    <property type="entry name" value="LRR_8"/>
    <property type="match status" value="1"/>
</dbReference>
<accession>A0A6I9P920</accession>
<keyword evidence="1" id="KW-0433">Leucine-rich repeat</keyword>
<organism evidence="3 4">
    <name type="scientific">Notothenia coriiceps</name>
    <name type="common">black rockcod</name>
    <dbReference type="NCBI Taxonomy" id="8208"/>
    <lineage>
        <taxon>Eukaryota</taxon>
        <taxon>Metazoa</taxon>
        <taxon>Chordata</taxon>
        <taxon>Craniata</taxon>
        <taxon>Vertebrata</taxon>
        <taxon>Euteleostomi</taxon>
        <taxon>Actinopterygii</taxon>
        <taxon>Neopterygii</taxon>
        <taxon>Teleostei</taxon>
        <taxon>Neoteleostei</taxon>
        <taxon>Acanthomorphata</taxon>
        <taxon>Eupercaria</taxon>
        <taxon>Perciformes</taxon>
        <taxon>Notothenioidei</taxon>
        <taxon>Nototheniidae</taxon>
        <taxon>Notothenia</taxon>
    </lineage>
</organism>
<evidence type="ECO:0000256" key="2">
    <source>
        <dbReference type="ARBA" id="ARBA00022737"/>
    </source>
</evidence>
<dbReference type="FunFam" id="3.80.10.10:FF:000116">
    <property type="entry name" value="Leucine-rich repeat-containing protein 40"/>
    <property type="match status" value="1"/>
</dbReference>
<reference evidence="4" key="1">
    <citation type="submission" date="2025-08" db="UniProtKB">
        <authorList>
            <consortium name="RefSeq"/>
        </authorList>
    </citation>
    <scope>IDENTIFICATION</scope>
    <source>
        <tissue evidence="4">Muscle</tissue>
    </source>
</reference>
<dbReference type="PANTHER" id="PTHR48057:SF29">
    <property type="entry name" value="OS02G0609900 PROTEIN"/>
    <property type="match status" value="1"/>
</dbReference>
<dbReference type="InterPro" id="IPR032675">
    <property type="entry name" value="LRR_dom_sf"/>
</dbReference>
<dbReference type="Proteomes" id="UP000504611">
    <property type="component" value="Unplaced"/>
</dbReference>
<evidence type="ECO:0000256" key="1">
    <source>
        <dbReference type="ARBA" id="ARBA00022614"/>
    </source>
</evidence>
<dbReference type="InterPro" id="IPR052595">
    <property type="entry name" value="LRRC69/RLP"/>
</dbReference>
<sequence>MKDLTKLRSVTLIYNRFKSFPQVLYDIVSLETVLLGNNQVNGVDPHRLMKLINLSTLDLSNNDLLNVPPELGLCSSLRCLSLEGNPFRAPRAAIVARGTDAVMEYLRGRIPT</sequence>
<dbReference type="OrthoDB" id="660555at2759"/>
<proteinExistence type="predicted"/>
<dbReference type="RefSeq" id="XP_010783358.1">
    <property type="nucleotide sequence ID" value="XM_010785056.1"/>
</dbReference>
<dbReference type="Gene3D" id="3.80.10.10">
    <property type="entry name" value="Ribonuclease Inhibitor"/>
    <property type="match status" value="1"/>
</dbReference>
<name>A0A6I9P920_9TELE</name>
<dbReference type="KEGG" id="ncc:104957427"/>
<dbReference type="PROSITE" id="PS51450">
    <property type="entry name" value="LRR"/>
    <property type="match status" value="1"/>
</dbReference>
<dbReference type="InterPro" id="IPR001611">
    <property type="entry name" value="Leu-rich_rpt"/>
</dbReference>
<dbReference type="PANTHER" id="PTHR48057">
    <property type="entry name" value="LEUCINE-RICH REPEAT SERINE/THREONINE-PROTEIN KINASE 1"/>
    <property type="match status" value="1"/>
</dbReference>
<protein>
    <submittedName>
        <fullName evidence="4">Leucine-rich repeat-containing protein 40-like</fullName>
    </submittedName>
</protein>
<evidence type="ECO:0000313" key="3">
    <source>
        <dbReference type="Proteomes" id="UP000504611"/>
    </source>
</evidence>
<keyword evidence="2" id="KW-0677">Repeat</keyword>
<dbReference type="GeneID" id="104957427"/>
<dbReference type="AlphaFoldDB" id="A0A6I9P920"/>
<keyword evidence="3" id="KW-1185">Reference proteome</keyword>
<evidence type="ECO:0000313" key="4">
    <source>
        <dbReference type="RefSeq" id="XP_010783358.1"/>
    </source>
</evidence>